<sequence>TAEHQEDAPQEVLRAGRAIHLKVPRYGGSFGRSNTGNRRCGQRTNPKMKTRGRKMICRKMPPNPQIKQGTTNPPVLQIPPLRQTLHLRMAVAILEGLIWLMASSLTAVRKNVTLTHCKDKVCGSDFLDEEAPSKSEFESLDDSGELINTRKMGKAINLLIWLPTAVKLMIEQICHHLQRQVLFICAILAFCTVEEVASAEMPLIPVNQADTLIVDGEAVSLTGIPAISSRPKELPVSDLRGGKIVRGSYALVCKANRKGEMLAGAAVSTAKCCIS</sequence>
<evidence type="ECO:0000256" key="1">
    <source>
        <dbReference type="SAM" id="MobiDB-lite"/>
    </source>
</evidence>
<protein>
    <submittedName>
        <fullName evidence="2">Heparin binding antigen</fullName>
    </submittedName>
</protein>
<name>L0GES3_NEIME</name>
<proteinExistence type="predicted"/>
<dbReference type="AlphaFoldDB" id="L0GES3"/>
<dbReference type="EMBL" id="JX400588">
    <property type="protein sequence ID" value="AGA84253.1"/>
    <property type="molecule type" value="Genomic_DNA"/>
</dbReference>
<accession>L0GES3</accession>
<gene>
    <name evidence="2" type="primary">HBA</name>
</gene>
<feature type="region of interest" description="Disordered" evidence="1">
    <location>
        <begin position="25"/>
        <end position="50"/>
    </location>
</feature>
<feature type="non-terminal residue" evidence="2">
    <location>
        <position position="1"/>
    </location>
</feature>
<feature type="compositionally biased region" description="Polar residues" evidence="1">
    <location>
        <begin position="31"/>
        <end position="45"/>
    </location>
</feature>
<feature type="non-terminal residue" evidence="2">
    <location>
        <position position="275"/>
    </location>
</feature>
<organism evidence="2">
    <name type="scientific">Neisseria meningitidis</name>
    <dbReference type="NCBI Taxonomy" id="487"/>
    <lineage>
        <taxon>Bacteria</taxon>
        <taxon>Pseudomonadati</taxon>
        <taxon>Pseudomonadota</taxon>
        <taxon>Betaproteobacteria</taxon>
        <taxon>Neisseriales</taxon>
        <taxon>Neisseriaceae</taxon>
        <taxon>Neisseria</taxon>
    </lineage>
</organism>
<evidence type="ECO:0000313" key="2">
    <source>
        <dbReference type="EMBL" id="AGA84253.1"/>
    </source>
</evidence>
<reference evidence="2" key="1">
    <citation type="submission" date="2012-07" db="EMBL/GenBank/DDBJ databases">
        <title>Prevalence and genetic diversity of candidate vaccine antigens among invasive Neisseria meningitidis isolates in Brazil.</title>
        <authorList>
            <person name="Romanelli C.S.S."/>
            <person name="Silva F.S.Q."/>
            <person name="Sardinha G.G."/>
            <person name="de Filippis I."/>
        </authorList>
    </citation>
    <scope>NUCLEOTIDE SEQUENCE</scope>
</reference>